<sequence>MKIAMVGSGYVGLVSGACFADFGHDVVCIDKDDSKIEALRNGVMPIYEPGLDALVGTNVKAGRLSFSTDLAEGIRGASAIFIAVGTPSRRGDGHADLTFVHAVAKEIAETLENDAVIVTKSTVPVGTGDQVERILADANLSVRTAVVSNPEFLREGAAIGDFKRPDRIVIGCEDEFGREVMNEVYRPLYLNQSPILFTARRSAELIKYAANAFLATKITFINEMADLCEKVGADVQDVARGIGLDNRIGPKFLHAGPGYGGSCFPKDTLALLKTAEDYESPTRIVEAVVKVNDSRKRAMGRKVLDALGGADEARGKKVALLGLTFKPNTDDMRDSPAIAVAQTLTDAGVKVAAYDPEGMEQARPLMPEVEMVSGPYEAIEGADAVAIVTEWDAFRALDLKRVKELANAPVLVDLRNIYTPDIVREAGFTYESIGRA</sequence>
<feature type="binding site" evidence="11">
    <location>
        <position position="30"/>
    </location>
    <ligand>
        <name>NAD(+)</name>
        <dbReference type="ChEBI" id="CHEBI:57540"/>
    </ligand>
</feature>
<evidence type="ECO:0000256" key="6">
    <source>
        <dbReference type="ARBA" id="ARBA00023027"/>
    </source>
</evidence>
<dbReference type="Pfam" id="PF03720">
    <property type="entry name" value="UDPG_MGDP_dh_C"/>
    <property type="match status" value="1"/>
</dbReference>
<evidence type="ECO:0000256" key="3">
    <source>
        <dbReference type="ARBA" id="ARBA00012954"/>
    </source>
</evidence>
<evidence type="ECO:0000256" key="7">
    <source>
        <dbReference type="ARBA" id="ARBA00047473"/>
    </source>
</evidence>
<evidence type="ECO:0000256" key="11">
    <source>
        <dbReference type="PIRSR" id="PIRSR500134-3"/>
    </source>
</evidence>
<feature type="binding site" evidence="10">
    <location>
        <begin position="152"/>
        <end position="155"/>
    </location>
    <ligand>
        <name>substrate</name>
    </ligand>
</feature>
<protein>
    <recommendedName>
        <fullName evidence="4 8">UDP-glucose 6-dehydrogenase</fullName>
        <ecNumber evidence="3 8">1.1.1.22</ecNumber>
    </recommendedName>
</protein>
<dbReference type="InterPro" id="IPR028357">
    <property type="entry name" value="UDPglc_DH_bac"/>
</dbReference>
<organism evidence="13 14">
    <name type="scientific">Alteriqipengyuania halimionae</name>
    <dbReference type="NCBI Taxonomy" id="1926630"/>
    <lineage>
        <taxon>Bacteria</taxon>
        <taxon>Pseudomonadati</taxon>
        <taxon>Pseudomonadota</taxon>
        <taxon>Alphaproteobacteria</taxon>
        <taxon>Sphingomonadales</taxon>
        <taxon>Erythrobacteraceae</taxon>
        <taxon>Alteriqipengyuania</taxon>
    </lineage>
</organism>
<evidence type="ECO:0000256" key="8">
    <source>
        <dbReference type="PIRNR" id="PIRNR000124"/>
    </source>
</evidence>
<keyword evidence="14" id="KW-1185">Reference proteome</keyword>
<evidence type="ECO:0000256" key="2">
    <source>
        <dbReference type="ARBA" id="ARBA00006601"/>
    </source>
</evidence>
<dbReference type="GO" id="GO:0000271">
    <property type="term" value="P:polysaccharide biosynthetic process"/>
    <property type="evidence" value="ECO:0007669"/>
    <property type="project" value="InterPro"/>
</dbReference>
<evidence type="ECO:0000256" key="10">
    <source>
        <dbReference type="PIRSR" id="PIRSR500134-2"/>
    </source>
</evidence>
<dbReference type="SUPFAM" id="SSF51735">
    <property type="entry name" value="NAD(P)-binding Rossmann-fold domains"/>
    <property type="match status" value="1"/>
</dbReference>
<evidence type="ECO:0000256" key="1">
    <source>
        <dbReference type="ARBA" id="ARBA00004701"/>
    </source>
</evidence>
<feature type="binding site" evidence="11">
    <location>
        <position position="86"/>
    </location>
    <ligand>
        <name>NAD(+)</name>
        <dbReference type="ChEBI" id="CHEBI:57540"/>
    </ligand>
</feature>
<reference evidence="13 14" key="1">
    <citation type="submission" date="2019-12" db="EMBL/GenBank/DDBJ databases">
        <title>Genomic-based taxomic classification of the family Erythrobacteraceae.</title>
        <authorList>
            <person name="Xu L."/>
        </authorList>
    </citation>
    <scope>NUCLEOTIDE SEQUENCE [LARGE SCALE GENOMIC DNA]</scope>
    <source>
        <strain evidence="13 14">LMG 29519</strain>
    </source>
</reference>
<feature type="domain" description="UDP-glucose/GDP-mannose dehydrogenase C-terminal" evidence="12">
    <location>
        <begin position="319"/>
        <end position="420"/>
    </location>
</feature>
<feature type="active site" description="Nucleophile" evidence="9">
    <location>
        <position position="263"/>
    </location>
</feature>
<evidence type="ECO:0000256" key="5">
    <source>
        <dbReference type="ARBA" id="ARBA00023002"/>
    </source>
</evidence>
<comment type="caution">
    <text evidence="13">The sequence shown here is derived from an EMBL/GenBank/DDBJ whole genome shotgun (WGS) entry which is preliminary data.</text>
</comment>
<dbReference type="Pfam" id="PF00984">
    <property type="entry name" value="UDPG_MGDP_dh"/>
    <property type="match status" value="1"/>
</dbReference>
<comment type="catalytic activity">
    <reaction evidence="7 8">
        <text>UDP-alpha-D-glucose + 2 NAD(+) + H2O = UDP-alpha-D-glucuronate + 2 NADH + 3 H(+)</text>
        <dbReference type="Rhea" id="RHEA:23596"/>
        <dbReference type="ChEBI" id="CHEBI:15377"/>
        <dbReference type="ChEBI" id="CHEBI:15378"/>
        <dbReference type="ChEBI" id="CHEBI:57540"/>
        <dbReference type="ChEBI" id="CHEBI:57945"/>
        <dbReference type="ChEBI" id="CHEBI:58052"/>
        <dbReference type="ChEBI" id="CHEBI:58885"/>
        <dbReference type="EC" id="1.1.1.22"/>
    </reaction>
</comment>
<feature type="binding site" evidence="10">
    <location>
        <begin position="252"/>
        <end position="256"/>
    </location>
    <ligand>
        <name>substrate</name>
    </ligand>
</feature>
<dbReference type="InterPro" id="IPR001732">
    <property type="entry name" value="UDP-Glc/GDP-Man_DH_N"/>
</dbReference>
<dbReference type="GO" id="GO:0003979">
    <property type="term" value="F:UDP-glucose 6-dehydrogenase activity"/>
    <property type="evidence" value="ECO:0007669"/>
    <property type="project" value="UniProtKB-EC"/>
</dbReference>
<feature type="binding site" evidence="10">
    <location>
        <position position="326"/>
    </location>
    <ligand>
        <name>substrate</name>
    </ligand>
</feature>
<feature type="binding site" evidence="10">
    <location>
        <position position="207"/>
    </location>
    <ligand>
        <name>substrate</name>
    </ligand>
</feature>
<dbReference type="InterPro" id="IPR014026">
    <property type="entry name" value="UDP-Glc/GDP-Man_DH_dimer"/>
</dbReference>
<name>A0A6I4TYL6_9SPHN</name>
<dbReference type="EMBL" id="WTYR01000001">
    <property type="protein sequence ID" value="MXP08760.1"/>
    <property type="molecule type" value="Genomic_DNA"/>
</dbReference>
<dbReference type="InterPro" id="IPR017476">
    <property type="entry name" value="UDP-Glc/GDP-Man"/>
</dbReference>
<dbReference type="Gene3D" id="1.20.5.100">
    <property type="entry name" value="Cytochrome c1, transmembrane anchor, C-terminal"/>
    <property type="match status" value="1"/>
</dbReference>
<evidence type="ECO:0000256" key="9">
    <source>
        <dbReference type="PIRSR" id="PIRSR500134-1"/>
    </source>
</evidence>
<keyword evidence="6 8" id="KW-0520">NAD</keyword>
<gene>
    <name evidence="13" type="ORF">GRI68_01020</name>
</gene>
<dbReference type="InterPro" id="IPR036291">
    <property type="entry name" value="NAD(P)-bd_dom_sf"/>
</dbReference>
<feature type="binding site" evidence="11">
    <location>
        <position position="333"/>
    </location>
    <ligand>
        <name>NAD(+)</name>
        <dbReference type="ChEBI" id="CHEBI:57540"/>
    </ligand>
</feature>
<dbReference type="EC" id="1.1.1.22" evidence="3 8"/>
<comment type="similarity">
    <text evidence="2 8">Belongs to the UDP-glucose/GDP-mannose dehydrogenase family.</text>
</comment>
<dbReference type="Gene3D" id="3.40.50.720">
    <property type="entry name" value="NAD(P)-binding Rossmann-like Domain"/>
    <property type="match status" value="2"/>
</dbReference>
<keyword evidence="5 8" id="KW-0560">Oxidoreductase</keyword>
<dbReference type="InterPro" id="IPR014027">
    <property type="entry name" value="UDP-Glc/GDP-Man_DH_C"/>
</dbReference>
<comment type="pathway">
    <text evidence="1">Nucleotide-sugar biosynthesis; UDP-alpha-D-glucuronate biosynthesis; UDP-alpha-D-glucuronate from UDP-alpha-D-glucose: step 1/1.</text>
</comment>
<dbReference type="SUPFAM" id="SSF52413">
    <property type="entry name" value="UDP-glucose/GDP-mannose dehydrogenase C-terminal domain"/>
    <property type="match status" value="1"/>
</dbReference>
<dbReference type="OrthoDB" id="9803238at2"/>
<evidence type="ECO:0000313" key="14">
    <source>
        <dbReference type="Proteomes" id="UP000429229"/>
    </source>
</evidence>
<dbReference type="PANTHER" id="PTHR43750">
    <property type="entry name" value="UDP-GLUCOSE 6-DEHYDROGENASE TUAD"/>
    <property type="match status" value="1"/>
</dbReference>
<dbReference type="Proteomes" id="UP000429229">
    <property type="component" value="Unassembled WGS sequence"/>
</dbReference>
<feature type="binding site" evidence="11">
    <location>
        <position position="155"/>
    </location>
    <ligand>
        <name>NAD(+)</name>
        <dbReference type="ChEBI" id="CHEBI:57540"/>
    </ligand>
</feature>
<dbReference type="Pfam" id="PF03721">
    <property type="entry name" value="UDPG_MGDP_dh_N"/>
    <property type="match status" value="1"/>
</dbReference>
<proteinExistence type="inferred from homology"/>
<dbReference type="RefSeq" id="WP_160615290.1">
    <property type="nucleotide sequence ID" value="NZ_WTYR01000001.1"/>
</dbReference>
<feature type="binding site" evidence="10">
    <location>
        <position position="260"/>
    </location>
    <ligand>
        <name>substrate</name>
    </ligand>
</feature>
<dbReference type="NCBIfam" id="TIGR03026">
    <property type="entry name" value="NDP-sugDHase"/>
    <property type="match status" value="1"/>
</dbReference>
<dbReference type="PANTHER" id="PTHR43750:SF3">
    <property type="entry name" value="UDP-GLUCOSE 6-DEHYDROGENASE TUAD"/>
    <property type="match status" value="1"/>
</dbReference>
<dbReference type="GO" id="GO:0006065">
    <property type="term" value="P:UDP-glucuronate biosynthetic process"/>
    <property type="evidence" value="ECO:0007669"/>
    <property type="project" value="UniProtKB-UniPathway"/>
</dbReference>
<dbReference type="PIRSF" id="PIRSF000124">
    <property type="entry name" value="UDPglc_GDPman_dh"/>
    <property type="match status" value="1"/>
</dbReference>
<dbReference type="AlphaFoldDB" id="A0A6I4TYL6"/>
<dbReference type="PIRSF" id="PIRSF500134">
    <property type="entry name" value="UDPglc_DH_bac"/>
    <property type="match status" value="1"/>
</dbReference>
<feature type="binding site" evidence="11">
    <location>
        <position position="122"/>
    </location>
    <ligand>
        <name>NAD(+)</name>
        <dbReference type="ChEBI" id="CHEBI:57540"/>
    </ligand>
</feature>
<feature type="binding site" evidence="11">
    <location>
        <position position="35"/>
    </location>
    <ligand>
        <name>NAD(+)</name>
        <dbReference type="ChEBI" id="CHEBI:57540"/>
    </ligand>
</feature>
<dbReference type="SMART" id="SM00984">
    <property type="entry name" value="UDPG_MGDP_dh_C"/>
    <property type="match status" value="1"/>
</dbReference>
<feature type="binding site" evidence="11">
    <location>
        <position position="266"/>
    </location>
    <ligand>
        <name>NAD(+)</name>
        <dbReference type="ChEBI" id="CHEBI:57540"/>
    </ligand>
</feature>
<dbReference type="GO" id="GO:0051287">
    <property type="term" value="F:NAD binding"/>
    <property type="evidence" value="ECO:0007669"/>
    <property type="project" value="InterPro"/>
</dbReference>
<dbReference type="SUPFAM" id="SSF48179">
    <property type="entry name" value="6-phosphogluconate dehydrogenase C-terminal domain-like"/>
    <property type="match status" value="1"/>
</dbReference>
<evidence type="ECO:0000313" key="13">
    <source>
        <dbReference type="EMBL" id="MXP08760.1"/>
    </source>
</evidence>
<dbReference type="PROSITE" id="PS51257">
    <property type="entry name" value="PROKAR_LIPOPROTEIN"/>
    <property type="match status" value="1"/>
</dbReference>
<dbReference type="InterPro" id="IPR036220">
    <property type="entry name" value="UDP-Glc/GDP-Man_DH_C_sf"/>
</dbReference>
<accession>A0A6I4TYL6</accession>
<evidence type="ECO:0000259" key="12">
    <source>
        <dbReference type="SMART" id="SM00984"/>
    </source>
</evidence>
<dbReference type="UniPathway" id="UPA00038">
    <property type="reaction ID" value="UER00491"/>
</dbReference>
<dbReference type="InterPro" id="IPR008927">
    <property type="entry name" value="6-PGluconate_DH-like_C_sf"/>
</dbReference>
<evidence type="ECO:0000256" key="4">
    <source>
        <dbReference type="ARBA" id="ARBA00015132"/>
    </source>
</evidence>